<reference evidence="3" key="1">
    <citation type="submission" date="2025-08" db="UniProtKB">
        <authorList>
            <consortium name="Ensembl"/>
        </authorList>
    </citation>
    <scope>IDENTIFICATION</scope>
</reference>
<name>A0A671RWX1_9TELE</name>
<dbReference type="InterPro" id="IPR001304">
    <property type="entry name" value="C-type_lectin-like"/>
</dbReference>
<dbReference type="SUPFAM" id="SSF56436">
    <property type="entry name" value="C-type lectin-like"/>
    <property type="match status" value="1"/>
</dbReference>
<organism evidence="3 4">
    <name type="scientific">Sinocyclocheilus anshuiensis</name>
    <dbReference type="NCBI Taxonomy" id="1608454"/>
    <lineage>
        <taxon>Eukaryota</taxon>
        <taxon>Metazoa</taxon>
        <taxon>Chordata</taxon>
        <taxon>Craniata</taxon>
        <taxon>Vertebrata</taxon>
        <taxon>Euteleostomi</taxon>
        <taxon>Actinopterygii</taxon>
        <taxon>Neopterygii</taxon>
        <taxon>Teleostei</taxon>
        <taxon>Ostariophysi</taxon>
        <taxon>Cypriniformes</taxon>
        <taxon>Cyprinidae</taxon>
        <taxon>Cyprininae</taxon>
        <taxon>Sinocyclocheilus</taxon>
    </lineage>
</organism>
<dbReference type="PANTHER" id="PTHR45784">
    <property type="entry name" value="C-TYPE LECTIN DOMAIN FAMILY 20 MEMBER A-RELATED"/>
    <property type="match status" value="1"/>
</dbReference>
<reference evidence="3" key="2">
    <citation type="submission" date="2025-09" db="UniProtKB">
        <authorList>
            <consortium name="Ensembl"/>
        </authorList>
    </citation>
    <scope>IDENTIFICATION</scope>
</reference>
<dbReference type="PANTHER" id="PTHR45784:SF3">
    <property type="entry name" value="C-TYPE LECTIN DOMAIN FAMILY 4 MEMBER K-LIKE-RELATED"/>
    <property type="match status" value="1"/>
</dbReference>
<keyword evidence="4" id="KW-1185">Reference proteome</keyword>
<evidence type="ECO:0000259" key="2">
    <source>
        <dbReference type="PROSITE" id="PS50041"/>
    </source>
</evidence>
<dbReference type="Gene3D" id="3.10.100.10">
    <property type="entry name" value="Mannose-Binding Protein A, subunit A"/>
    <property type="match status" value="1"/>
</dbReference>
<evidence type="ECO:0000313" key="4">
    <source>
        <dbReference type="Proteomes" id="UP000472260"/>
    </source>
</evidence>
<dbReference type="PROSITE" id="PS50041">
    <property type="entry name" value="C_TYPE_LECTIN_2"/>
    <property type="match status" value="1"/>
</dbReference>
<dbReference type="Pfam" id="PF00059">
    <property type="entry name" value="Lectin_C"/>
    <property type="match status" value="1"/>
</dbReference>
<proteinExistence type="predicted"/>
<evidence type="ECO:0000313" key="3">
    <source>
        <dbReference type="Ensembl" id="ENSSANP00000087836.1"/>
    </source>
</evidence>
<dbReference type="Proteomes" id="UP000472260">
    <property type="component" value="Unassembled WGS sequence"/>
</dbReference>
<keyword evidence="1" id="KW-0732">Signal</keyword>
<evidence type="ECO:0000256" key="1">
    <source>
        <dbReference type="SAM" id="SignalP"/>
    </source>
</evidence>
<feature type="domain" description="C-type lectin" evidence="2">
    <location>
        <begin position="20"/>
        <end position="88"/>
    </location>
</feature>
<accession>A0A671RWX1</accession>
<feature type="signal peptide" evidence="1">
    <location>
        <begin position="1"/>
        <end position="24"/>
    </location>
</feature>
<dbReference type="AlphaFoldDB" id="A0A671RWX1"/>
<sequence>MPTPLLFLHFLPSSALMCVRFSQCREFVYVPSFLNWTEAQRYCRQRYTDLATFDDQVDHNELLKTAGMESFWLGLYRTTGFGAFVWSDQRNAALLRCSFNILRKTRASV</sequence>
<protein>
    <recommendedName>
        <fullName evidence="2">C-type lectin domain-containing protein</fullName>
    </recommendedName>
</protein>
<feature type="chain" id="PRO_5025463669" description="C-type lectin domain-containing protein" evidence="1">
    <location>
        <begin position="25"/>
        <end position="109"/>
    </location>
</feature>
<dbReference type="Ensembl" id="ENSSANT00000093334.1">
    <property type="protein sequence ID" value="ENSSANP00000087836.1"/>
    <property type="gene ID" value="ENSSANG00000043473.1"/>
</dbReference>
<dbReference type="InterPro" id="IPR016186">
    <property type="entry name" value="C-type_lectin-like/link_sf"/>
</dbReference>
<dbReference type="InterPro" id="IPR016187">
    <property type="entry name" value="CTDL_fold"/>
</dbReference>